<proteinExistence type="predicted"/>
<evidence type="ECO:0000313" key="2">
    <source>
        <dbReference type="Proteomes" id="UP000192333"/>
    </source>
</evidence>
<dbReference type="RefSeq" id="WP_084120486.1">
    <property type="nucleotide sequence ID" value="NZ_LT838813.1"/>
</dbReference>
<gene>
    <name evidence="1" type="ORF">SAMN00777080_2203</name>
</gene>
<dbReference type="OrthoDB" id="820379at2"/>
<organism evidence="1 2">
    <name type="scientific">Aquiflexum balticum DSM 16537</name>
    <dbReference type="NCBI Taxonomy" id="758820"/>
    <lineage>
        <taxon>Bacteria</taxon>
        <taxon>Pseudomonadati</taxon>
        <taxon>Bacteroidota</taxon>
        <taxon>Cytophagia</taxon>
        <taxon>Cytophagales</taxon>
        <taxon>Cyclobacteriaceae</taxon>
        <taxon>Aquiflexum</taxon>
    </lineage>
</organism>
<dbReference type="AlphaFoldDB" id="A0A1W2H4B0"/>
<evidence type="ECO:0008006" key="3">
    <source>
        <dbReference type="Google" id="ProtNLM"/>
    </source>
</evidence>
<evidence type="ECO:0000313" key="1">
    <source>
        <dbReference type="EMBL" id="SMD43604.1"/>
    </source>
</evidence>
<dbReference type="EMBL" id="LT838813">
    <property type="protein sequence ID" value="SMD43604.1"/>
    <property type="molecule type" value="Genomic_DNA"/>
</dbReference>
<dbReference type="Pfam" id="PF17170">
    <property type="entry name" value="DUF5128"/>
    <property type="match status" value="1"/>
</dbReference>
<dbReference type="STRING" id="758820.SAMN00777080_2203"/>
<keyword evidence="2" id="KW-1185">Reference proteome</keyword>
<dbReference type="Proteomes" id="UP000192333">
    <property type="component" value="Chromosome I"/>
</dbReference>
<name>A0A1W2H4B0_9BACT</name>
<protein>
    <recommendedName>
        <fullName evidence="3">6-bladed beta-propeller protein</fullName>
    </recommendedName>
</protein>
<accession>A0A1W2H4B0</accession>
<reference evidence="2" key="1">
    <citation type="submission" date="2017-04" db="EMBL/GenBank/DDBJ databases">
        <authorList>
            <person name="Varghese N."/>
            <person name="Submissions S."/>
        </authorList>
    </citation>
    <scope>NUCLEOTIDE SEQUENCE [LARGE SCALE GENOMIC DNA]</scope>
    <source>
        <strain evidence="2">DSM 16537</strain>
    </source>
</reference>
<sequence length="394" mass="46045">MKNPLIYFLVFFNVIYLFSCAENRKGESIANDTLEKLTYPLTVKDEFGFSWPEGLVVDDIIYLDTQEDQLIVSFSKLMISPEHDRYYILDDRQSKMFGFDGQGNNISIFSKLGTGPGEYREIKDAQIDFDNNQFEILDFDQIKKFSLINFEYLASVSLRGIKGNNIYGNFVNIEGVYYLYTPLPPAHRMIPSARANTQEFHLLRKDGDQHDFFIPKEHGVLLMEGDPIFRQSHISGEYNFTPILGRNEIIAINKEGIFTKYNFPFASNGIPKIELINFYDREREFMGTDYYKFLNNIMETERHLLFHFLGSSVLYYVLFDKTSKKIISIGRSKDYMPVLISSDSKYFYCYVMPASLFKHIEEGNSFENHPILKSIDFEKIDREDNPILIKFHLE</sequence>